<comment type="caution">
    <text evidence="6">The sequence shown here is derived from an EMBL/GenBank/DDBJ whole genome shotgun (WGS) entry which is preliminary data.</text>
</comment>
<dbReference type="GO" id="GO:0003677">
    <property type="term" value="F:DNA binding"/>
    <property type="evidence" value="ECO:0007669"/>
    <property type="project" value="UniProtKB-KW"/>
</dbReference>
<sequence>MDELRAISTFIRAAELGSFNRAAHAQGSTPQAVSKAIRQLEEHLGVRLFHRTTRKSALTDDGARLLESVRDSMEGVRAAMSRVRSAAYEDEGPIRISAAGAVGRKVLMPVIAEFSALYPAVTFDLLLEDRLTDAVTERIDVGFKAGNAPVSQVVSRRLFPIQLVVCASPGYLSTRNAPARIDDLAEHRCVGYRQPGTGQPMPWEFHVGGETVFKTMSPVVCCSDPEAEMQAVLAGVGIGQIDSVNAAAPLRAGQLVPLLVGSTSERMGLYMYYAQRTNMPRRVRRFIDFSIDRLGVTGEFHVPVSALRKMAKLNGSRR</sequence>
<proteinExistence type="inferred from homology"/>
<feature type="domain" description="HTH lysR-type" evidence="5">
    <location>
        <begin position="1"/>
        <end position="59"/>
    </location>
</feature>
<gene>
    <name evidence="6" type="ORF">BX592_13736</name>
</gene>
<dbReference type="InterPro" id="IPR005119">
    <property type="entry name" value="LysR_subst-bd"/>
</dbReference>
<evidence type="ECO:0000259" key="5">
    <source>
        <dbReference type="PROSITE" id="PS50931"/>
    </source>
</evidence>
<dbReference type="SUPFAM" id="SSF53850">
    <property type="entry name" value="Periplasmic binding protein-like II"/>
    <property type="match status" value="1"/>
</dbReference>
<reference evidence="6 7" key="1">
    <citation type="submission" date="2019-03" db="EMBL/GenBank/DDBJ databases">
        <title>Genomic Encyclopedia of Type Strains, Phase III (KMG-III): the genomes of soil and plant-associated and newly described type strains.</title>
        <authorList>
            <person name="Whitman W."/>
        </authorList>
    </citation>
    <scope>NUCLEOTIDE SEQUENCE [LARGE SCALE GENOMIC DNA]</scope>
    <source>
        <strain evidence="6 7">LMG 29544</strain>
    </source>
</reference>
<dbReference type="PROSITE" id="PS50931">
    <property type="entry name" value="HTH_LYSR"/>
    <property type="match status" value="1"/>
</dbReference>
<evidence type="ECO:0000256" key="1">
    <source>
        <dbReference type="ARBA" id="ARBA00009437"/>
    </source>
</evidence>
<dbReference type="EMBL" id="SORE01000037">
    <property type="protein sequence ID" value="TDY37481.1"/>
    <property type="molecule type" value="Genomic_DNA"/>
</dbReference>
<dbReference type="InterPro" id="IPR036388">
    <property type="entry name" value="WH-like_DNA-bd_sf"/>
</dbReference>
<dbReference type="SUPFAM" id="SSF46785">
    <property type="entry name" value="Winged helix' DNA-binding domain"/>
    <property type="match status" value="1"/>
</dbReference>
<keyword evidence="2" id="KW-0805">Transcription regulation</keyword>
<evidence type="ECO:0000256" key="3">
    <source>
        <dbReference type="ARBA" id="ARBA00023125"/>
    </source>
</evidence>
<dbReference type="Pfam" id="PF00126">
    <property type="entry name" value="HTH_1"/>
    <property type="match status" value="1"/>
</dbReference>
<dbReference type="OrthoDB" id="8523827at2"/>
<dbReference type="InterPro" id="IPR000847">
    <property type="entry name" value="LysR_HTH_N"/>
</dbReference>
<comment type="similarity">
    <text evidence="1">Belongs to the LysR transcriptional regulatory family.</text>
</comment>
<evidence type="ECO:0000313" key="6">
    <source>
        <dbReference type="EMBL" id="TDY37481.1"/>
    </source>
</evidence>
<dbReference type="AlphaFoldDB" id="A0A4R8L4L5"/>
<name>A0A4R8L4L5_9BURK</name>
<dbReference type="GO" id="GO:0003700">
    <property type="term" value="F:DNA-binding transcription factor activity"/>
    <property type="evidence" value="ECO:0007669"/>
    <property type="project" value="InterPro"/>
</dbReference>
<organism evidence="6 7">
    <name type="scientific">Paraburkholderia rhizosphaerae</name>
    <dbReference type="NCBI Taxonomy" id="480658"/>
    <lineage>
        <taxon>Bacteria</taxon>
        <taxon>Pseudomonadati</taxon>
        <taxon>Pseudomonadota</taxon>
        <taxon>Betaproteobacteria</taxon>
        <taxon>Burkholderiales</taxon>
        <taxon>Burkholderiaceae</taxon>
        <taxon>Paraburkholderia</taxon>
    </lineage>
</organism>
<dbReference type="RefSeq" id="WP_134197091.1">
    <property type="nucleotide sequence ID" value="NZ_JBHLUW010000030.1"/>
</dbReference>
<evidence type="ECO:0000256" key="2">
    <source>
        <dbReference type="ARBA" id="ARBA00023015"/>
    </source>
</evidence>
<accession>A0A4R8L4L5</accession>
<evidence type="ECO:0000313" key="7">
    <source>
        <dbReference type="Proteomes" id="UP000295509"/>
    </source>
</evidence>
<keyword evidence="3" id="KW-0238">DNA-binding</keyword>
<dbReference type="Gene3D" id="1.10.10.10">
    <property type="entry name" value="Winged helix-like DNA-binding domain superfamily/Winged helix DNA-binding domain"/>
    <property type="match status" value="1"/>
</dbReference>
<dbReference type="PANTHER" id="PTHR30537:SF5">
    <property type="entry name" value="HTH-TYPE TRANSCRIPTIONAL ACTIVATOR TTDR-RELATED"/>
    <property type="match status" value="1"/>
</dbReference>
<keyword evidence="4" id="KW-0804">Transcription</keyword>
<evidence type="ECO:0000256" key="4">
    <source>
        <dbReference type="ARBA" id="ARBA00023163"/>
    </source>
</evidence>
<dbReference type="PANTHER" id="PTHR30537">
    <property type="entry name" value="HTH-TYPE TRANSCRIPTIONAL REGULATOR"/>
    <property type="match status" value="1"/>
</dbReference>
<dbReference type="Proteomes" id="UP000295509">
    <property type="component" value="Unassembled WGS sequence"/>
</dbReference>
<dbReference type="InterPro" id="IPR058163">
    <property type="entry name" value="LysR-type_TF_proteobact-type"/>
</dbReference>
<dbReference type="Gene3D" id="3.40.190.290">
    <property type="match status" value="1"/>
</dbReference>
<dbReference type="InterPro" id="IPR036390">
    <property type="entry name" value="WH_DNA-bd_sf"/>
</dbReference>
<protein>
    <submittedName>
        <fullName evidence="6">LysR family transcriptional regulator</fullName>
    </submittedName>
</protein>
<dbReference type="FunFam" id="1.10.10.10:FF:000001">
    <property type="entry name" value="LysR family transcriptional regulator"/>
    <property type="match status" value="1"/>
</dbReference>
<dbReference type="Pfam" id="PF03466">
    <property type="entry name" value="LysR_substrate"/>
    <property type="match status" value="1"/>
</dbReference>
<keyword evidence="7" id="KW-1185">Reference proteome</keyword>
<dbReference type="CDD" id="cd08422">
    <property type="entry name" value="PBP2_CrgA_like"/>
    <property type="match status" value="1"/>
</dbReference>